<dbReference type="EMBL" id="KI928062">
    <property type="protein sequence ID" value="ETW27784.1"/>
    <property type="molecule type" value="Genomic_DNA"/>
</dbReference>
<dbReference type="AlphaFoldDB" id="A0A024VGD5"/>
<organism evidence="1 2">
    <name type="scientific">Plasmodium falciparum FCH/4</name>
    <dbReference type="NCBI Taxonomy" id="1036724"/>
    <lineage>
        <taxon>Eukaryota</taxon>
        <taxon>Sar</taxon>
        <taxon>Alveolata</taxon>
        <taxon>Apicomplexa</taxon>
        <taxon>Aconoidasida</taxon>
        <taxon>Haemosporida</taxon>
        <taxon>Plasmodiidae</taxon>
        <taxon>Plasmodium</taxon>
        <taxon>Plasmodium (Laverania)</taxon>
    </lineage>
</organism>
<reference evidence="1 2" key="1">
    <citation type="submission" date="2013-02" db="EMBL/GenBank/DDBJ databases">
        <title>The Genome Annotation of Plasmodium falciparum FCH/4.</title>
        <authorList>
            <consortium name="The Broad Institute Genome Sequencing Platform"/>
            <consortium name="The Broad Institute Genome Sequencing Center for Infectious Disease"/>
            <person name="Neafsey D."/>
            <person name="Hoffman S."/>
            <person name="Volkman S."/>
            <person name="Rosenthal P."/>
            <person name="Walker B."/>
            <person name="Young S.K."/>
            <person name="Zeng Q."/>
            <person name="Gargeya S."/>
            <person name="Fitzgerald M."/>
            <person name="Haas B."/>
            <person name="Abouelleil A."/>
            <person name="Allen A.W."/>
            <person name="Alvarado L."/>
            <person name="Arachchi H.M."/>
            <person name="Berlin A.M."/>
            <person name="Chapman S.B."/>
            <person name="Gainer-Dewar J."/>
            <person name="Goldberg J."/>
            <person name="Griggs A."/>
            <person name="Gujja S."/>
            <person name="Hansen M."/>
            <person name="Howarth C."/>
            <person name="Imamovic A."/>
            <person name="Ireland A."/>
            <person name="Larimer J."/>
            <person name="McCowan C."/>
            <person name="Murphy C."/>
            <person name="Pearson M."/>
            <person name="Poon T.W."/>
            <person name="Priest M."/>
            <person name="Roberts A."/>
            <person name="Saif S."/>
            <person name="Shea T."/>
            <person name="Sisk P."/>
            <person name="Sykes S."/>
            <person name="Wortman J."/>
            <person name="Nusbaum C."/>
            <person name="Birren B."/>
        </authorList>
    </citation>
    <scope>NUCLEOTIDE SEQUENCE [LARGE SCALE GENOMIC DNA]</scope>
    <source>
        <strain evidence="1 2">FCH/4</strain>
    </source>
</reference>
<reference evidence="1 2" key="2">
    <citation type="submission" date="2013-02" db="EMBL/GenBank/DDBJ databases">
        <title>The Genome Sequence of Plasmodium falciparum FCH/4.</title>
        <authorList>
            <consortium name="The Broad Institute Genome Sequencing Platform"/>
            <consortium name="The Broad Institute Genome Sequencing Center for Infectious Disease"/>
            <person name="Neafsey D."/>
            <person name="Cheeseman I."/>
            <person name="Volkman S."/>
            <person name="Adams J."/>
            <person name="Walker B."/>
            <person name="Young S.K."/>
            <person name="Zeng Q."/>
            <person name="Gargeya S."/>
            <person name="Fitzgerald M."/>
            <person name="Haas B."/>
            <person name="Abouelleil A."/>
            <person name="Alvarado L."/>
            <person name="Arachchi H.M."/>
            <person name="Berlin A.M."/>
            <person name="Chapman S.B."/>
            <person name="Dewar J."/>
            <person name="Goldberg J."/>
            <person name="Griggs A."/>
            <person name="Gujja S."/>
            <person name="Hansen M."/>
            <person name="Howarth C."/>
            <person name="Imamovic A."/>
            <person name="Larimer J."/>
            <person name="McCowan C."/>
            <person name="Murphy C."/>
            <person name="Neiman D."/>
            <person name="Pearson M."/>
            <person name="Priest M."/>
            <person name="Roberts A."/>
            <person name="Saif S."/>
            <person name="Shea T."/>
            <person name="Sisk P."/>
            <person name="Sykes S."/>
            <person name="Wortman J."/>
            <person name="Nusbaum C."/>
            <person name="Birren B."/>
        </authorList>
    </citation>
    <scope>NUCLEOTIDE SEQUENCE [LARGE SCALE GENOMIC DNA]</scope>
    <source>
        <strain evidence="1 2">FCH/4</strain>
    </source>
</reference>
<dbReference type="OrthoDB" id="9970435at2759"/>
<name>A0A024VGD5_PLAFA</name>
<dbReference type="Proteomes" id="UP000030656">
    <property type="component" value="Unassembled WGS sequence"/>
</dbReference>
<evidence type="ECO:0000313" key="2">
    <source>
        <dbReference type="Proteomes" id="UP000030656"/>
    </source>
</evidence>
<accession>A0A024VGD5</accession>
<sequence length="73" mass="8878">MMLLLNVLNVVFGSPFSDTYPSFIWKSLKKSRKGKDIFNPFFYALNKTKKCMKNVERQNINKRHQLYMYHYKH</sequence>
<protein>
    <submittedName>
        <fullName evidence="1">Uncharacterized protein</fullName>
    </submittedName>
</protein>
<gene>
    <name evidence="1" type="ORF">PFFCH_04763</name>
</gene>
<evidence type="ECO:0000313" key="1">
    <source>
        <dbReference type="EMBL" id="ETW27784.1"/>
    </source>
</evidence>
<proteinExistence type="predicted"/>